<dbReference type="AlphaFoldDB" id="A0A415SAD6"/>
<organism evidence="1 2">
    <name type="scientific">Mediterraneibacter gnavus</name>
    <name type="common">Ruminococcus gnavus</name>
    <dbReference type="NCBI Taxonomy" id="33038"/>
    <lineage>
        <taxon>Bacteria</taxon>
        <taxon>Bacillati</taxon>
        <taxon>Bacillota</taxon>
        <taxon>Clostridia</taxon>
        <taxon>Lachnospirales</taxon>
        <taxon>Lachnospiraceae</taxon>
        <taxon>Mediterraneibacter</taxon>
    </lineage>
</organism>
<dbReference type="RefSeq" id="WP_004614254.1">
    <property type="nucleotide sequence ID" value="NZ_QRQE01000013.1"/>
</dbReference>
<evidence type="ECO:0000313" key="1">
    <source>
        <dbReference type="EMBL" id="RHM77649.1"/>
    </source>
</evidence>
<gene>
    <name evidence="1" type="ORF">DWZ50_06805</name>
</gene>
<sequence>MVTYKNMRIPFMPQNFFNEMKADVKRNYVYIQIMGQFLEKLFPEVEFEFPQCAFSYFYEEDAIGFKKYLYEYQKCLCSYCALHTSFGFEIIKVQDIQKKYGISDITEENLRGEKRQQTIDEIRKSGMLENDIIKNLFFHLPDPVLQGVQRNAFSVEILYAYSYRVEEYLKFMSQHKSLIQHKFSAEHKQILHLLNFVSNAMMTDTYYTHYCTRSAEMYIIGAVCKWFLHEYRYNFNFFLALFILEKLLDDASDEFHF</sequence>
<name>A0A415SAD6_MEDGN</name>
<proteinExistence type="predicted"/>
<evidence type="ECO:0000313" key="2">
    <source>
        <dbReference type="Proteomes" id="UP000285610"/>
    </source>
</evidence>
<accession>A0A415SAD6</accession>
<dbReference type="EMBL" id="QRQE01000013">
    <property type="protein sequence ID" value="RHM77649.1"/>
    <property type="molecule type" value="Genomic_DNA"/>
</dbReference>
<dbReference type="Proteomes" id="UP000285610">
    <property type="component" value="Unassembled WGS sequence"/>
</dbReference>
<reference evidence="1 2" key="1">
    <citation type="submission" date="2018-08" db="EMBL/GenBank/DDBJ databases">
        <title>A genome reference for cultivated species of the human gut microbiota.</title>
        <authorList>
            <person name="Zou Y."/>
            <person name="Xue W."/>
            <person name="Luo G."/>
        </authorList>
    </citation>
    <scope>NUCLEOTIDE SEQUENCE [LARGE SCALE GENOMIC DNA]</scope>
    <source>
        <strain evidence="1 2">AF33-12</strain>
    </source>
</reference>
<protein>
    <submittedName>
        <fullName evidence="1">Uncharacterized protein</fullName>
    </submittedName>
</protein>
<comment type="caution">
    <text evidence="1">The sequence shown here is derived from an EMBL/GenBank/DDBJ whole genome shotgun (WGS) entry which is preliminary data.</text>
</comment>